<dbReference type="STRING" id="244447.ENSCSEP00000025458"/>
<evidence type="ECO:0000256" key="11">
    <source>
        <dbReference type="ARBA" id="ARBA00023136"/>
    </source>
</evidence>
<comment type="subcellular location">
    <subcellularLocation>
        <location evidence="1 13">Golgi apparatus membrane</location>
        <topology evidence="1 13">Single-pass type II membrane protein</topology>
    </subcellularLocation>
</comment>
<dbReference type="Gene3D" id="3.90.550.50">
    <property type="match status" value="1"/>
</dbReference>
<protein>
    <recommendedName>
        <fullName evidence="13">Hexosyltransferase</fullName>
        <ecNumber evidence="13">2.4.1.-</ecNumber>
    </recommendedName>
</protein>
<evidence type="ECO:0000256" key="2">
    <source>
        <dbReference type="ARBA" id="ARBA00004922"/>
    </source>
</evidence>
<dbReference type="GO" id="GO:0008499">
    <property type="term" value="F:N-acetyl-beta-D-glucosaminide beta-(1,3)-galactosyltransferase activity"/>
    <property type="evidence" value="ECO:0007669"/>
    <property type="project" value="TreeGrafter"/>
</dbReference>
<dbReference type="Pfam" id="PF01762">
    <property type="entry name" value="Galactosyl_T"/>
    <property type="match status" value="1"/>
</dbReference>
<keyword evidence="4 13" id="KW-0328">Glycosyltransferase</keyword>
<keyword evidence="7" id="KW-0735">Signal-anchor</keyword>
<evidence type="ECO:0000256" key="5">
    <source>
        <dbReference type="ARBA" id="ARBA00022679"/>
    </source>
</evidence>
<dbReference type="GO" id="GO:0006629">
    <property type="term" value="P:lipid metabolic process"/>
    <property type="evidence" value="ECO:0007669"/>
    <property type="project" value="UniProtKB-KW"/>
</dbReference>
<dbReference type="AlphaFoldDB" id="A0A3P8WDE3"/>
<evidence type="ECO:0000256" key="10">
    <source>
        <dbReference type="ARBA" id="ARBA00023098"/>
    </source>
</evidence>
<reference evidence="14 15" key="1">
    <citation type="journal article" date="2014" name="Nat. Genet.">
        <title>Whole-genome sequence of a flatfish provides insights into ZW sex chromosome evolution and adaptation to a benthic lifestyle.</title>
        <authorList>
            <person name="Chen S."/>
            <person name="Zhang G."/>
            <person name="Shao C."/>
            <person name="Huang Q."/>
            <person name="Liu G."/>
            <person name="Zhang P."/>
            <person name="Song W."/>
            <person name="An N."/>
            <person name="Chalopin D."/>
            <person name="Volff J.N."/>
            <person name="Hong Y."/>
            <person name="Li Q."/>
            <person name="Sha Z."/>
            <person name="Zhou H."/>
            <person name="Xie M."/>
            <person name="Yu Q."/>
            <person name="Liu Y."/>
            <person name="Xiang H."/>
            <person name="Wang N."/>
            <person name="Wu K."/>
            <person name="Yang C."/>
            <person name="Zhou Q."/>
            <person name="Liao X."/>
            <person name="Yang L."/>
            <person name="Hu Q."/>
            <person name="Zhang J."/>
            <person name="Meng L."/>
            <person name="Jin L."/>
            <person name="Tian Y."/>
            <person name="Lian J."/>
            <person name="Yang J."/>
            <person name="Miao G."/>
            <person name="Liu S."/>
            <person name="Liang Z."/>
            <person name="Yan F."/>
            <person name="Li Y."/>
            <person name="Sun B."/>
            <person name="Zhang H."/>
            <person name="Zhang J."/>
            <person name="Zhu Y."/>
            <person name="Du M."/>
            <person name="Zhao Y."/>
            <person name="Schartl M."/>
            <person name="Tang Q."/>
            <person name="Wang J."/>
        </authorList>
    </citation>
    <scope>NUCLEOTIDE SEQUENCE</scope>
</reference>
<dbReference type="EC" id="2.4.1.-" evidence="13"/>
<evidence type="ECO:0000256" key="1">
    <source>
        <dbReference type="ARBA" id="ARBA00004323"/>
    </source>
</evidence>
<proteinExistence type="inferred from homology"/>
<dbReference type="InterPro" id="IPR002659">
    <property type="entry name" value="Glyco_trans_31"/>
</dbReference>
<dbReference type="InParanoid" id="A0A3P8WDE3"/>
<evidence type="ECO:0000256" key="12">
    <source>
        <dbReference type="ARBA" id="ARBA00023180"/>
    </source>
</evidence>
<comment type="pathway">
    <text evidence="2">Protein modification; protein glycosylation.</text>
</comment>
<dbReference type="PANTHER" id="PTHR11214">
    <property type="entry name" value="BETA-1,3-N-ACETYLGLUCOSAMINYLTRANSFERASE"/>
    <property type="match status" value="1"/>
</dbReference>
<evidence type="ECO:0000256" key="8">
    <source>
        <dbReference type="ARBA" id="ARBA00022989"/>
    </source>
</evidence>
<reference evidence="14" key="3">
    <citation type="submission" date="2025-09" db="UniProtKB">
        <authorList>
            <consortium name="Ensembl"/>
        </authorList>
    </citation>
    <scope>IDENTIFICATION</scope>
</reference>
<dbReference type="GO" id="GO:0006493">
    <property type="term" value="P:protein O-linked glycosylation"/>
    <property type="evidence" value="ECO:0007669"/>
    <property type="project" value="TreeGrafter"/>
</dbReference>
<evidence type="ECO:0000256" key="3">
    <source>
        <dbReference type="ARBA" id="ARBA00008661"/>
    </source>
</evidence>
<keyword evidence="11" id="KW-0472">Membrane</keyword>
<reference evidence="14" key="2">
    <citation type="submission" date="2025-08" db="UniProtKB">
        <authorList>
            <consortium name="Ensembl"/>
        </authorList>
    </citation>
    <scope>IDENTIFICATION</scope>
</reference>
<evidence type="ECO:0000256" key="9">
    <source>
        <dbReference type="ARBA" id="ARBA00023034"/>
    </source>
</evidence>
<evidence type="ECO:0000256" key="4">
    <source>
        <dbReference type="ARBA" id="ARBA00022676"/>
    </source>
</evidence>
<keyword evidence="10" id="KW-0443">Lipid metabolism</keyword>
<dbReference type="Proteomes" id="UP000265120">
    <property type="component" value="Chromosome Z"/>
</dbReference>
<name>A0A3P8WDE3_CYNSE</name>
<organism evidence="14 15">
    <name type="scientific">Cynoglossus semilaevis</name>
    <name type="common">Tongue sole</name>
    <dbReference type="NCBI Taxonomy" id="244447"/>
    <lineage>
        <taxon>Eukaryota</taxon>
        <taxon>Metazoa</taxon>
        <taxon>Chordata</taxon>
        <taxon>Craniata</taxon>
        <taxon>Vertebrata</taxon>
        <taxon>Euteleostomi</taxon>
        <taxon>Actinopterygii</taxon>
        <taxon>Neopterygii</taxon>
        <taxon>Teleostei</taxon>
        <taxon>Neoteleostei</taxon>
        <taxon>Acanthomorphata</taxon>
        <taxon>Carangaria</taxon>
        <taxon>Pleuronectiformes</taxon>
        <taxon>Pleuronectoidei</taxon>
        <taxon>Cynoglossidae</taxon>
        <taxon>Cynoglossinae</taxon>
        <taxon>Cynoglossus</taxon>
    </lineage>
</organism>
<keyword evidence="15" id="KW-1185">Reference proteome</keyword>
<keyword evidence="6" id="KW-0812">Transmembrane</keyword>
<comment type="similarity">
    <text evidence="3 13">Belongs to the glycosyltransferase 31 family.</text>
</comment>
<sequence length="273" mass="31594">YTYRYVHDQPLLCKNRKPFLVFMVPVAPQETESRAVIRRTWANVSVSGSLNTLTVFFMGVPEEPVSKASTVLLENESRTHMDIVQMNFRDSYQNLTIKTVMMMHWVATHCPEASYVMKVDADIFVNVFYLVRWLKTSSRHEFITGSVITDGRPRRDHNSKWYVSQEQYPEDTFPAYTSGAGYVLSTDLASRITWACQFVPLISLEDVYIGLCLRVLGIRPSYGISLPTLRNLFEIRNLEYDRCTFSRLILVNGFNPSRLLEVWQDFVEGQSRC</sequence>
<dbReference type="Ensembl" id="ENSCSET00000025796.1">
    <property type="protein sequence ID" value="ENSCSEP00000025458.1"/>
    <property type="gene ID" value="ENSCSEG00000016251.1"/>
</dbReference>
<dbReference type="PANTHER" id="PTHR11214:SF361">
    <property type="entry name" value="HEXOSYLTRANSFERASE"/>
    <property type="match status" value="1"/>
</dbReference>
<evidence type="ECO:0000256" key="7">
    <source>
        <dbReference type="ARBA" id="ARBA00022968"/>
    </source>
</evidence>
<dbReference type="OMA" id="KYDRCTF"/>
<keyword evidence="8" id="KW-1133">Transmembrane helix</keyword>
<keyword evidence="9 13" id="KW-0333">Golgi apparatus</keyword>
<evidence type="ECO:0000313" key="14">
    <source>
        <dbReference type="Ensembl" id="ENSCSEP00000025458.1"/>
    </source>
</evidence>
<dbReference type="FunFam" id="3.90.550.50:FF:000001">
    <property type="entry name" value="Hexosyltransferase"/>
    <property type="match status" value="1"/>
</dbReference>
<keyword evidence="5" id="KW-0808">Transferase</keyword>
<dbReference type="GeneTree" id="ENSGT00940000164876"/>
<accession>A0A3P8WDE3</accession>
<evidence type="ECO:0000256" key="13">
    <source>
        <dbReference type="RuleBase" id="RU363063"/>
    </source>
</evidence>
<keyword evidence="12" id="KW-0325">Glycoprotein</keyword>
<evidence type="ECO:0000256" key="6">
    <source>
        <dbReference type="ARBA" id="ARBA00022692"/>
    </source>
</evidence>
<evidence type="ECO:0000313" key="15">
    <source>
        <dbReference type="Proteomes" id="UP000265120"/>
    </source>
</evidence>
<dbReference type="GO" id="GO:0000139">
    <property type="term" value="C:Golgi membrane"/>
    <property type="evidence" value="ECO:0007669"/>
    <property type="project" value="UniProtKB-SubCell"/>
</dbReference>